<dbReference type="EMBL" id="FPBZ01000009">
    <property type="protein sequence ID" value="SFU59555.1"/>
    <property type="molecule type" value="Genomic_DNA"/>
</dbReference>
<evidence type="ECO:0000313" key="1">
    <source>
        <dbReference type="EMBL" id="SFU59555.1"/>
    </source>
</evidence>
<evidence type="ECO:0008006" key="3">
    <source>
        <dbReference type="Google" id="ProtNLM"/>
    </source>
</evidence>
<reference evidence="1 2" key="1">
    <citation type="submission" date="2016-10" db="EMBL/GenBank/DDBJ databases">
        <authorList>
            <person name="de Groot N.N."/>
        </authorList>
    </citation>
    <scope>NUCLEOTIDE SEQUENCE [LARGE SCALE GENOMIC DNA]</scope>
    <source>
        <strain evidence="1 2">Nl14</strain>
    </source>
</reference>
<dbReference type="RefSeq" id="WP_074974901.1">
    <property type="nucleotide sequence ID" value="NZ_FPBZ01000009.1"/>
</dbReference>
<dbReference type="Pfam" id="PF20398">
    <property type="entry name" value="DUF6691"/>
    <property type="match status" value="1"/>
</dbReference>
<gene>
    <name evidence="1" type="ORF">SAMN05216417_10923</name>
</gene>
<name>A0A1I7HFP4_9PROT</name>
<protein>
    <recommendedName>
        <fullName evidence="3">Sulphur transport domain-containing protein</fullName>
    </recommendedName>
</protein>
<dbReference type="AlphaFoldDB" id="A0A1I7HFP4"/>
<evidence type="ECO:0000313" key="2">
    <source>
        <dbReference type="Proteomes" id="UP000182649"/>
    </source>
</evidence>
<proteinExistence type="predicted"/>
<accession>A0A1I7HFP4</accession>
<sequence length="152" mass="15436">MISLVAWVSGLVFGFGLILAGMANPAKVLAFLDISGSWDPSLAFVMAGAIAIGAVAFALARNRGSSYLGVSISLPASRVIDKRLVLGSFVFGIGWGMAGICPGPALVLLGSGSGKGIVFVAAMLVGMGIFELLERRDSKDPLPETGAAPGKV</sequence>
<dbReference type="Proteomes" id="UP000182649">
    <property type="component" value="Unassembled WGS sequence"/>
</dbReference>
<dbReference type="InterPro" id="IPR046513">
    <property type="entry name" value="DUF6691"/>
</dbReference>
<organism evidence="1 2">
    <name type="scientific">Nitrosospira multiformis</name>
    <dbReference type="NCBI Taxonomy" id="1231"/>
    <lineage>
        <taxon>Bacteria</taxon>
        <taxon>Pseudomonadati</taxon>
        <taxon>Pseudomonadota</taxon>
        <taxon>Betaproteobacteria</taxon>
        <taxon>Nitrosomonadales</taxon>
        <taxon>Nitrosomonadaceae</taxon>
        <taxon>Nitrosospira</taxon>
    </lineage>
</organism>
<dbReference type="OrthoDB" id="9790409at2"/>